<dbReference type="GO" id="GO:0005783">
    <property type="term" value="C:endoplasmic reticulum"/>
    <property type="evidence" value="ECO:0007669"/>
    <property type="project" value="TreeGrafter"/>
</dbReference>
<keyword evidence="4" id="KW-0067">ATP-binding</keyword>
<dbReference type="PROSITE" id="PS00455">
    <property type="entry name" value="AMP_BINDING"/>
    <property type="match status" value="1"/>
</dbReference>
<evidence type="ECO:0000256" key="4">
    <source>
        <dbReference type="ARBA" id="ARBA00022840"/>
    </source>
</evidence>
<evidence type="ECO:0000256" key="6">
    <source>
        <dbReference type="SAM" id="MobiDB-lite"/>
    </source>
</evidence>
<feature type="compositionally biased region" description="Basic and acidic residues" evidence="6">
    <location>
        <begin position="1"/>
        <end position="20"/>
    </location>
</feature>
<dbReference type="Pfam" id="PF00501">
    <property type="entry name" value="AMP-binding"/>
    <property type="match status" value="1"/>
</dbReference>
<comment type="similarity">
    <text evidence="1">Belongs to the ATP-dependent AMP-binding enzyme family.</text>
</comment>
<dbReference type="GO" id="GO:0005886">
    <property type="term" value="C:plasma membrane"/>
    <property type="evidence" value="ECO:0007669"/>
    <property type="project" value="TreeGrafter"/>
</dbReference>
<dbReference type="Proteomes" id="UP001271007">
    <property type="component" value="Unassembled WGS sequence"/>
</dbReference>
<evidence type="ECO:0000256" key="3">
    <source>
        <dbReference type="ARBA" id="ARBA00022741"/>
    </source>
</evidence>
<gene>
    <name evidence="8" type="primary">FAA4_2</name>
    <name evidence="8" type="ORF">LTR09_012164</name>
</gene>
<dbReference type="AlphaFoldDB" id="A0AAJ0DAG3"/>
<dbReference type="PANTHER" id="PTHR43272:SF83">
    <property type="entry name" value="ACYL-COA SYNTHETASE LONG-CHAIN, ISOFORM J"/>
    <property type="match status" value="1"/>
</dbReference>
<comment type="catalytic activity">
    <reaction evidence="5">
        <text>a long-chain fatty acid + ATP + CoA = a long-chain fatty acyl-CoA + AMP + diphosphate</text>
        <dbReference type="Rhea" id="RHEA:15421"/>
        <dbReference type="ChEBI" id="CHEBI:30616"/>
        <dbReference type="ChEBI" id="CHEBI:33019"/>
        <dbReference type="ChEBI" id="CHEBI:57287"/>
        <dbReference type="ChEBI" id="CHEBI:57560"/>
        <dbReference type="ChEBI" id="CHEBI:83139"/>
        <dbReference type="ChEBI" id="CHEBI:456215"/>
        <dbReference type="EC" id="6.2.1.3"/>
    </reaction>
</comment>
<name>A0AAJ0DAG3_9PEZI</name>
<reference evidence="8" key="1">
    <citation type="submission" date="2023-04" db="EMBL/GenBank/DDBJ databases">
        <title>Black Yeasts Isolated from many extreme environments.</title>
        <authorList>
            <person name="Coleine C."/>
            <person name="Stajich J.E."/>
            <person name="Selbmann L."/>
        </authorList>
    </citation>
    <scope>NUCLEOTIDE SEQUENCE</scope>
    <source>
        <strain evidence="8">CCFEE 5312</strain>
    </source>
</reference>
<dbReference type="InterPro" id="IPR000873">
    <property type="entry name" value="AMP-dep_synth/lig_dom"/>
</dbReference>
<proteinExistence type="inferred from homology"/>
<keyword evidence="3" id="KW-0547">Nucleotide-binding</keyword>
<dbReference type="PANTHER" id="PTHR43272">
    <property type="entry name" value="LONG-CHAIN-FATTY-ACID--COA LIGASE"/>
    <property type="match status" value="1"/>
</dbReference>
<keyword evidence="9" id="KW-1185">Reference proteome</keyword>
<keyword evidence="2 8" id="KW-0436">Ligase</keyword>
<accession>A0AAJ0DAG3</accession>
<dbReference type="SUPFAM" id="SSF56801">
    <property type="entry name" value="Acetyl-CoA synthetase-like"/>
    <property type="match status" value="1"/>
</dbReference>
<dbReference type="GO" id="GO:0035336">
    <property type="term" value="P:long-chain fatty-acyl-CoA metabolic process"/>
    <property type="evidence" value="ECO:0007669"/>
    <property type="project" value="TreeGrafter"/>
</dbReference>
<feature type="region of interest" description="Disordered" evidence="6">
    <location>
        <begin position="1"/>
        <end position="27"/>
    </location>
</feature>
<sequence length="707" mass="76913">MIGRIQVEDVKRPAATRKDSAWGAGTADRPICLPKPQYTKVNGETPPYRSVRALDSLRQFPESGIRTITDLVRRSASKYGLCHAVASRTTVAIHTRTQDADVDGKSKTVELVELTGYTFTTYTKYEKLTIDLGCGLINVGLKAREDKLCIWAQTCADWLAIFHGAASRAIPIVTAYSSLGLSGIQHALTSTEASSMFVDAQGLERLDAVLTAAPLIRIVIYGGDPGASRERCDDLKAKFPTVRFLHIDELQLSGNQLPAERGGPDAEDLCAIFYTSGSTGNPKGVPLKHKHIVAAVAGWEHVLGRHLGTSDRYLSYLPLAHIMEFNLSHLALYRGACIGYGSPRTLFDATVHSCRGDFRELRPTCTVGVPAVWESVRKAVLGRIGALPASEQTGFWQALEDAKTFSYNRLPSPDSSDGRFAPARELLGGRLRWALTGGGPIAADTQEFISHVIVPLCGGFGMTETSAIAGVTDPADWRNGFGSLGSVPDCAEVKLVDEPTTGYLTSSSPPEGEIWLRSHSATDHYYNDEFETAMAFTEDGWFKTGDIGRIDARGAICIIDRKKNLVKTLNGEYIALEKIEAIYRSCTTVRNVCVYADSRRKKPIAIILPNKQAAVALVEAELLNSYGASNESDDVMMQRLVLRQLQDRARERDLPGLETVEGVILSPLEEWSPANGTMSAVGKLVRRGVLAAHQDQVDQVLAALPPV</sequence>
<dbReference type="GO" id="GO:0005811">
    <property type="term" value="C:lipid droplet"/>
    <property type="evidence" value="ECO:0007669"/>
    <property type="project" value="TreeGrafter"/>
</dbReference>
<evidence type="ECO:0000259" key="7">
    <source>
        <dbReference type="Pfam" id="PF00501"/>
    </source>
</evidence>
<evidence type="ECO:0000313" key="8">
    <source>
        <dbReference type="EMBL" id="KAK3046348.1"/>
    </source>
</evidence>
<evidence type="ECO:0000256" key="2">
    <source>
        <dbReference type="ARBA" id="ARBA00022598"/>
    </source>
</evidence>
<comment type="caution">
    <text evidence="8">The sequence shown here is derived from an EMBL/GenBank/DDBJ whole genome shotgun (WGS) entry which is preliminary data.</text>
</comment>
<dbReference type="EC" id="6.2.1.3" evidence="8"/>
<organism evidence="8 9">
    <name type="scientific">Extremus antarcticus</name>
    <dbReference type="NCBI Taxonomy" id="702011"/>
    <lineage>
        <taxon>Eukaryota</taxon>
        <taxon>Fungi</taxon>
        <taxon>Dikarya</taxon>
        <taxon>Ascomycota</taxon>
        <taxon>Pezizomycotina</taxon>
        <taxon>Dothideomycetes</taxon>
        <taxon>Dothideomycetidae</taxon>
        <taxon>Mycosphaerellales</taxon>
        <taxon>Extremaceae</taxon>
        <taxon>Extremus</taxon>
    </lineage>
</organism>
<dbReference type="InterPro" id="IPR042099">
    <property type="entry name" value="ANL_N_sf"/>
</dbReference>
<dbReference type="InterPro" id="IPR020845">
    <property type="entry name" value="AMP-binding_CS"/>
</dbReference>
<dbReference type="EMBL" id="JAWDJX010000098">
    <property type="protein sequence ID" value="KAK3046348.1"/>
    <property type="molecule type" value="Genomic_DNA"/>
</dbReference>
<evidence type="ECO:0000256" key="1">
    <source>
        <dbReference type="ARBA" id="ARBA00006432"/>
    </source>
</evidence>
<evidence type="ECO:0000256" key="5">
    <source>
        <dbReference type="ARBA" id="ARBA00036813"/>
    </source>
</evidence>
<dbReference type="GO" id="GO:0004467">
    <property type="term" value="F:long-chain fatty acid-CoA ligase activity"/>
    <property type="evidence" value="ECO:0007669"/>
    <property type="project" value="UniProtKB-EC"/>
</dbReference>
<evidence type="ECO:0000313" key="9">
    <source>
        <dbReference type="Proteomes" id="UP001271007"/>
    </source>
</evidence>
<dbReference type="Gene3D" id="3.40.50.12780">
    <property type="entry name" value="N-terminal domain of ligase-like"/>
    <property type="match status" value="1"/>
</dbReference>
<dbReference type="GO" id="GO:0005524">
    <property type="term" value="F:ATP binding"/>
    <property type="evidence" value="ECO:0007669"/>
    <property type="project" value="UniProtKB-KW"/>
</dbReference>
<protein>
    <submittedName>
        <fullName evidence="8">Long-chain fatty acid-CoA ligase</fullName>
        <ecNumber evidence="8">6.2.1.3</ecNumber>
    </submittedName>
</protein>
<feature type="domain" description="AMP-dependent synthetase/ligase" evidence="7">
    <location>
        <begin position="109"/>
        <end position="526"/>
    </location>
</feature>